<gene>
    <name evidence="1" type="ORF">NM208_g7305</name>
</gene>
<organism evidence="1 2">
    <name type="scientific">Fusarium decemcellulare</name>
    <dbReference type="NCBI Taxonomy" id="57161"/>
    <lineage>
        <taxon>Eukaryota</taxon>
        <taxon>Fungi</taxon>
        <taxon>Dikarya</taxon>
        <taxon>Ascomycota</taxon>
        <taxon>Pezizomycotina</taxon>
        <taxon>Sordariomycetes</taxon>
        <taxon>Hypocreomycetidae</taxon>
        <taxon>Hypocreales</taxon>
        <taxon>Nectriaceae</taxon>
        <taxon>Fusarium</taxon>
        <taxon>Fusarium decemcellulare species complex</taxon>
    </lineage>
</organism>
<name>A0ACC1S9U0_9HYPO</name>
<reference evidence="1" key="1">
    <citation type="submission" date="2022-08" db="EMBL/GenBank/DDBJ databases">
        <title>Genome Sequence of Fusarium decemcellulare.</title>
        <authorList>
            <person name="Buettner E."/>
        </authorList>
    </citation>
    <scope>NUCLEOTIDE SEQUENCE</scope>
    <source>
        <strain evidence="1">Babe19</strain>
    </source>
</reference>
<proteinExistence type="predicted"/>
<dbReference type="Proteomes" id="UP001148629">
    <property type="component" value="Unassembled WGS sequence"/>
</dbReference>
<sequence>MVPPQVDIPNSNSTVSVSIIDTTSWAYRIPCHDFFRPPFEGLDSFDLCSYAFLITRRDKHGERHVLFDLGIRKDWENLVPDMVESLKKWGTTVKVDKAVVDILRDGGTDLNKIDAIIWSHLHWDHTGNLASFPSSAALVVGPGINSRFMPGWPTVSDADFRETDVEGREIIGLEEASFSIDIGGLNGYDYFGDGSFYLLNAPGHSTGHLNALARTSNDPPTFVFMAADSVHLAGEFRPSEDLPLPDLVDVPGIDPRPCSYERLLAIHPRGSRTLPYLGLAPCFPESLEDAERTIKSIERLDADERVLVVFSHDVSMYKTLEYYPATADGWKDKGWKSTGRWAFLADLQQIARSREPKRTGCVMSQPAFMALSVIPFGTRACEPCRLKYVPPRSLHLRTSLGKPQTCPSFKFADLPCPVLTKSGNISSLASCNMLATKPQQPSAVLADVSVDEAIRSRLSGEYDRVECTYLGDSDWSWPLKVSLIKENEVIKSYFVKLAKSQLGMSMLRGEYESMLLLHSIVPNYSAQPVGWGTCSSEPDHYFYISDYHDLVSQQPEVKSLCAITAQFHNDSANLLEKGQVHPKPGGRFGFHVATHMGKFPQDNAWSDSWDEFYKRGMHRILTYESKTQGPSEELDSLAPELLNTVIPRLLRPLDICGRRIRPVLIHGDLQIRNVKMDKDTHSLFLIDAGSFWGHNECEIGKWRPVRFQIGQEYVEEYHKLIPKADPIDEWEDRNILYSIRFNLISSAHYAGDSSSRQLALNDIRYLVEKYGHVQHRDGAGTSDTEPRSSNLPVL</sequence>
<accession>A0ACC1S9U0</accession>
<protein>
    <submittedName>
        <fullName evidence="1">Uncharacterized protein</fullName>
    </submittedName>
</protein>
<dbReference type="EMBL" id="JANRMS010000740">
    <property type="protein sequence ID" value="KAJ3535029.1"/>
    <property type="molecule type" value="Genomic_DNA"/>
</dbReference>
<evidence type="ECO:0000313" key="1">
    <source>
        <dbReference type="EMBL" id="KAJ3535029.1"/>
    </source>
</evidence>
<keyword evidence="2" id="KW-1185">Reference proteome</keyword>
<comment type="caution">
    <text evidence="1">The sequence shown here is derived from an EMBL/GenBank/DDBJ whole genome shotgun (WGS) entry which is preliminary data.</text>
</comment>
<evidence type="ECO:0000313" key="2">
    <source>
        <dbReference type="Proteomes" id="UP001148629"/>
    </source>
</evidence>